<evidence type="ECO:0000313" key="11">
    <source>
        <dbReference type="Proteomes" id="UP000504618"/>
    </source>
</evidence>
<evidence type="ECO:0000259" key="9">
    <source>
        <dbReference type="PROSITE" id="PS50893"/>
    </source>
</evidence>
<dbReference type="PROSITE" id="PS50929">
    <property type="entry name" value="ABC_TM1F"/>
    <property type="match status" value="1"/>
</dbReference>
<keyword evidence="5" id="KW-0067">ATP-binding</keyword>
<dbReference type="RefSeq" id="XP_024882907.1">
    <property type="nucleotide sequence ID" value="XM_025027139.1"/>
</dbReference>
<dbReference type="InterPro" id="IPR027417">
    <property type="entry name" value="P-loop_NTPase"/>
</dbReference>
<gene>
    <name evidence="12" type="primary">LOC112461761</name>
</gene>
<keyword evidence="3 8" id="KW-0812">Transmembrane</keyword>
<dbReference type="GO" id="GO:0016020">
    <property type="term" value="C:membrane"/>
    <property type="evidence" value="ECO:0007669"/>
    <property type="project" value="UniProtKB-SubCell"/>
</dbReference>
<evidence type="ECO:0000256" key="1">
    <source>
        <dbReference type="ARBA" id="ARBA00004141"/>
    </source>
</evidence>
<dbReference type="PROSITE" id="PS50893">
    <property type="entry name" value="ABC_TRANSPORTER_2"/>
    <property type="match status" value="1"/>
</dbReference>
<evidence type="ECO:0000256" key="2">
    <source>
        <dbReference type="ARBA" id="ARBA00022448"/>
    </source>
</evidence>
<name>A0A6J1QKD0_9HYME</name>
<organism evidence="11 12">
    <name type="scientific">Temnothorax curvispinosus</name>
    <dbReference type="NCBI Taxonomy" id="300111"/>
    <lineage>
        <taxon>Eukaryota</taxon>
        <taxon>Metazoa</taxon>
        <taxon>Ecdysozoa</taxon>
        <taxon>Arthropoda</taxon>
        <taxon>Hexapoda</taxon>
        <taxon>Insecta</taxon>
        <taxon>Pterygota</taxon>
        <taxon>Neoptera</taxon>
        <taxon>Endopterygota</taxon>
        <taxon>Hymenoptera</taxon>
        <taxon>Apocrita</taxon>
        <taxon>Aculeata</taxon>
        <taxon>Formicoidea</taxon>
        <taxon>Formicidae</taxon>
        <taxon>Myrmicinae</taxon>
        <taxon>Temnothorax</taxon>
    </lineage>
</organism>
<feature type="transmembrane region" description="Helical" evidence="8">
    <location>
        <begin position="108"/>
        <end position="126"/>
    </location>
</feature>
<feature type="transmembrane region" description="Helical" evidence="8">
    <location>
        <begin position="185"/>
        <end position="204"/>
    </location>
</feature>
<dbReference type="Pfam" id="PF00664">
    <property type="entry name" value="ABC_membrane"/>
    <property type="match status" value="1"/>
</dbReference>
<feature type="transmembrane region" description="Helical" evidence="8">
    <location>
        <begin position="287"/>
        <end position="317"/>
    </location>
</feature>
<feature type="domain" description="ABC transporter" evidence="9">
    <location>
        <begin position="423"/>
        <end position="651"/>
    </location>
</feature>
<dbReference type="CDD" id="cd18579">
    <property type="entry name" value="ABC_6TM_ABCC_D1"/>
    <property type="match status" value="1"/>
</dbReference>
<dbReference type="PANTHER" id="PTHR24223:SF415">
    <property type="entry name" value="FI20190P1"/>
    <property type="match status" value="1"/>
</dbReference>
<dbReference type="SUPFAM" id="SSF52540">
    <property type="entry name" value="P-loop containing nucleoside triphosphate hydrolases"/>
    <property type="match status" value="1"/>
</dbReference>
<dbReference type="Pfam" id="PF00005">
    <property type="entry name" value="ABC_tran"/>
    <property type="match status" value="1"/>
</dbReference>
<dbReference type="PANTHER" id="PTHR24223">
    <property type="entry name" value="ATP-BINDING CASSETTE SUB-FAMILY C"/>
    <property type="match status" value="1"/>
</dbReference>
<keyword evidence="2" id="KW-0813">Transport</keyword>
<feature type="non-terminal residue" evidence="12">
    <location>
        <position position="1"/>
    </location>
</feature>
<dbReference type="CDD" id="cd03250">
    <property type="entry name" value="ABCC_MRP_domain1"/>
    <property type="match status" value="1"/>
</dbReference>
<evidence type="ECO:0000256" key="3">
    <source>
        <dbReference type="ARBA" id="ARBA00022692"/>
    </source>
</evidence>
<dbReference type="GO" id="GO:0016887">
    <property type="term" value="F:ATP hydrolysis activity"/>
    <property type="evidence" value="ECO:0007669"/>
    <property type="project" value="InterPro"/>
</dbReference>
<feature type="transmembrane region" description="Helical" evidence="8">
    <location>
        <begin position="55"/>
        <end position="88"/>
    </location>
</feature>
<keyword evidence="6 8" id="KW-1133">Transmembrane helix</keyword>
<keyword evidence="11" id="KW-1185">Reference proteome</keyword>
<dbReference type="InterPro" id="IPR011527">
    <property type="entry name" value="ABC1_TM_dom"/>
</dbReference>
<dbReference type="FunFam" id="1.20.1560.10:FF:000026">
    <property type="entry name" value="Multidrug resistance-associated protein lethal(2)03659"/>
    <property type="match status" value="1"/>
</dbReference>
<feature type="transmembrane region" description="Helical" evidence="8">
    <location>
        <begin position="210"/>
        <end position="232"/>
    </location>
</feature>
<keyword evidence="7 8" id="KW-0472">Membrane</keyword>
<dbReference type="PROSITE" id="PS00211">
    <property type="entry name" value="ABC_TRANSPORTER_1"/>
    <property type="match status" value="1"/>
</dbReference>
<dbReference type="InterPro" id="IPR003439">
    <property type="entry name" value="ABC_transporter-like_ATP-bd"/>
</dbReference>
<evidence type="ECO:0000256" key="6">
    <source>
        <dbReference type="ARBA" id="ARBA00022989"/>
    </source>
</evidence>
<dbReference type="Proteomes" id="UP000504618">
    <property type="component" value="Unplaced"/>
</dbReference>
<feature type="non-terminal residue" evidence="12">
    <location>
        <position position="651"/>
    </location>
</feature>
<dbReference type="InterPro" id="IPR017871">
    <property type="entry name" value="ABC_transporter-like_CS"/>
</dbReference>
<dbReference type="InterPro" id="IPR050173">
    <property type="entry name" value="ABC_transporter_C-like"/>
</dbReference>
<dbReference type="InterPro" id="IPR044746">
    <property type="entry name" value="ABCC_6TM_D1"/>
</dbReference>
<dbReference type="SUPFAM" id="SSF90123">
    <property type="entry name" value="ABC transporter transmembrane region"/>
    <property type="match status" value="1"/>
</dbReference>
<evidence type="ECO:0000313" key="12">
    <source>
        <dbReference type="RefSeq" id="XP_024882907.1"/>
    </source>
</evidence>
<evidence type="ECO:0000259" key="10">
    <source>
        <dbReference type="PROSITE" id="PS50929"/>
    </source>
</evidence>
<dbReference type="GO" id="GO:0140359">
    <property type="term" value="F:ABC-type transporter activity"/>
    <property type="evidence" value="ECO:0007669"/>
    <property type="project" value="InterPro"/>
</dbReference>
<reference evidence="12" key="1">
    <citation type="submission" date="2025-08" db="UniProtKB">
        <authorList>
            <consortium name="RefSeq"/>
        </authorList>
    </citation>
    <scope>IDENTIFICATION</scope>
    <source>
        <tissue evidence="12">Whole body</tissue>
    </source>
</reference>
<dbReference type="AlphaFoldDB" id="A0A6J1QKD0"/>
<dbReference type="OrthoDB" id="6500128at2759"/>
<keyword evidence="4" id="KW-0547">Nucleotide-binding</keyword>
<evidence type="ECO:0000256" key="5">
    <source>
        <dbReference type="ARBA" id="ARBA00022840"/>
    </source>
</evidence>
<dbReference type="SMART" id="SM00382">
    <property type="entry name" value="AAA"/>
    <property type="match status" value="1"/>
</dbReference>
<proteinExistence type="predicted"/>
<evidence type="ECO:0000256" key="4">
    <source>
        <dbReference type="ARBA" id="ARBA00022741"/>
    </source>
</evidence>
<accession>A0A6J1QKD0</accession>
<dbReference type="InterPro" id="IPR003593">
    <property type="entry name" value="AAA+_ATPase"/>
</dbReference>
<dbReference type="InterPro" id="IPR036640">
    <property type="entry name" value="ABC1_TM_sf"/>
</dbReference>
<dbReference type="Gene3D" id="3.40.50.300">
    <property type="entry name" value="P-loop containing nucleotide triphosphate hydrolases"/>
    <property type="match status" value="1"/>
</dbReference>
<dbReference type="Gene3D" id="1.20.1560.10">
    <property type="entry name" value="ABC transporter type 1, transmembrane domain"/>
    <property type="match status" value="1"/>
</dbReference>
<dbReference type="GO" id="GO:0005524">
    <property type="term" value="F:ATP binding"/>
    <property type="evidence" value="ECO:0007669"/>
    <property type="project" value="UniProtKB-KW"/>
</dbReference>
<sequence length="651" mass="73763">IYRPIKADESEKLTDHLEKYWNRELDKLKNLKYTVDKNGQKVPLKKNARPRLYKAIFNAFWLPYFIIGIGILIQCSVARVAIPIFQGWIIDYFSRNSIAKYKTELHEVLIYIVSIIICNIISFLIIHHMRLLSQQIGMRVRVSCSSLLYRKLLRLNRASINQISTGQITNILSNDVSRYDNLSTFLNFIWIVPIQIMIIGTIMWRNIGISGLVGIGTLMIIALVVQGIISLLSRKIRAMIAPLTDRRVQLMSELVAGIQVVKMYVWEKPFSKIVSVTRKLEIKGSKFSSYVFAACLAITAFTDRLALYFTLITYVLLGHYLTADVTFELSTYFNMLQLTAALQFPQALILMGESMVSINRLENFLFMDEVNMKRSEKTPQLQDKSRKLNEATNVENHTDRYITKNGSIALSELQEFSDLSVYVKLQGVSANWVSGQLPPTLCNIDLTIKPGQLCAVVGPVGSGKSSILHMLLKELDPGAGSVILTQDSSKDIFQGNLSNGYFTSNPNLRISYASQEPWLFCGTVRDNILFGQPYDKARYTQVANACALTKDFRQFPQGDMTMVGDRGVSLSGGQRARINLARAVYRQADLYLLDDPLSAVDSRVARHLYGKCITEYLHDKTRILVTHQLQFLKRADHIVVLDRGFMKMQGS</sequence>
<evidence type="ECO:0000256" key="8">
    <source>
        <dbReference type="SAM" id="Phobius"/>
    </source>
</evidence>
<dbReference type="GeneID" id="112461761"/>
<protein>
    <submittedName>
        <fullName evidence="12">Multidrug resistance-associated protein 4-like</fullName>
    </submittedName>
</protein>
<feature type="domain" description="ABC transmembrane type-1" evidence="10">
    <location>
        <begin position="66"/>
        <end position="337"/>
    </location>
</feature>
<comment type="subcellular location">
    <subcellularLocation>
        <location evidence="1">Membrane</location>
        <topology evidence="1">Multi-pass membrane protein</topology>
    </subcellularLocation>
</comment>
<dbReference type="FunFam" id="3.40.50.300:FF:000997">
    <property type="entry name" value="Multidrug resistance-associated protein 1"/>
    <property type="match status" value="1"/>
</dbReference>
<evidence type="ECO:0000256" key="7">
    <source>
        <dbReference type="ARBA" id="ARBA00023136"/>
    </source>
</evidence>